<gene>
    <name evidence="1" type="ORF">ADL15_31015</name>
</gene>
<dbReference type="Proteomes" id="UP000053244">
    <property type="component" value="Unassembled WGS sequence"/>
</dbReference>
<protein>
    <submittedName>
        <fullName evidence="1">Uncharacterized protein</fullName>
    </submittedName>
</protein>
<keyword evidence="2" id="KW-1185">Reference proteome</keyword>
<dbReference type="AlphaFoldDB" id="A0A101JKY6"/>
<evidence type="ECO:0000313" key="1">
    <source>
        <dbReference type="EMBL" id="KUL28775.1"/>
    </source>
</evidence>
<accession>A0A101JKY6</accession>
<proteinExistence type="predicted"/>
<evidence type="ECO:0000313" key="2">
    <source>
        <dbReference type="Proteomes" id="UP000053244"/>
    </source>
</evidence>
<dbReference type="EMBL" id="LLZH01000285">
    <property type="protein sequence ID" value="KUL28775.1"/>
    <property type="molecule type" value="Genomic_DNA"/>
</dbReference>
<name>A0A101JKY6_9ACTN</name>
<reference evidence="1 2" key="1">
    <citation type="submission" date="2015-10" db="EMBL/GenBank/DDBJ databases">
        <authorList>
            <person name="Gilbert D.G."/>
        </authorList>
    </citation>
    <scope>NUCLEOTIDE SEQUENCE [LARGE SCALE GENOMIC DNA]</scope>
    <source>
        <strain evidence="1 2">NRRL B-16712</strain>
    </source>
</reference>
<sequence length="114" mass="12183">MVLAGFPAPALAANDVGKCSVSRSTGAYCTTGTITANNTRHWLRVYAANVRSVAVWDADTNVQVFYNDEGSVGPVAVYGLHGRYYAVATRHDDSAGFVQICNYTQVYGDPCAVL</sequence>
<comment type="caution">
    <text evidence="1">The sequence shown here is derived from an EMBL/GenBank/DDBJ whole genome shotgun (WGS) entry which is preliminary data.</text>
</comment>
<organism evidence="1 2">
    <name type="scientific">Actinoplanes awajinensis subsp. mycoplanecinus</name>
    <dbReference type="NCBI Taxonomy" id="135947"/>
    <lineage>
        <taxon>Bacteria</taxon>
        <taxon>Bacillati</taxon>
        <taxon>Actinomycetota</taxon>
        <taxon>Actinomycetes</taxon>
        <taxon>Micromonosporales</taxon>
        <taxon>Micromonosporaceae</taxon>
        <taxon>Actinoplanes</taxon>
    </lineage>
</organism>